<reference evidence="4" key="1">
    <citation type="submission" date="2025-08" db="UniProtKB">
        <authorList>
            <consortium name="RefSeq"/>
        </authorList>
    </citation>
    <scope>IDENTIFICATION</scope>
</reference>
<evidence type="ECO:0000313" key="3">
    <source>
        <dbReference type="Proteomes" id="UP001165740"/>
    </source>
</evidence>
<feature type="transmembrane region" description="Helical" evidence="1">
    <location>
        <begin position="238"/>
        <end position="260"/>
    </location>
</feature>
<keyword evidence="3" id="KW-1185">Reference proteome</keyword>
<keyword evidence="1" id="KW-0472">Membrane</keyword>
<sequence length="372" mass="42125">MHNPILLLLKIGLFVLNGVDCSITQNVTLEKGSAFIIPCFTDYPEWFVTVSGVKLRVSYCDIFTCYNTFPSEFFAKHQKNRPIFSPFNFYWPYLRVMNANKTLTQIQCYGDTWLINVTDSVQEQISLKANWMRQYYDVQYKRDVTFVCEKWTGYGSELSLVRESPYRVLASSSDSALITYTMYNVSVYPPYFTVECTIDNYTTKILIEVEQNENPVTVPTTLKWTSDDPKDSTSTTSAGIYVIVSVFSYTVLVAVVIICIKRRRRRRAERNITEILMMFHDSVEQVDSVSAGQYRSLTATQLDSTTAGQHLSLATPQLDNNTVPEPPVYEECVHIFTIARVGLDTAAAPPPPAYGSLPPSYEDSVAPFQGVS</sequence>
<evidence type="ECO:0000256" key="1">
    <source>
        <dbReference type="SAM" id="Phobius"/>
    </source>
</evidence>
<dbReference type="Proteomes" id="UP001165740">
    <property type="component" value="Chromosome 13"/>
</dbReference>
<organism evidence="3 4">
    <name type="scientific">Biomphalaria glabrata</name>
    <name type="common">Bloodfluke planorb</name>
    <name type="synonym">Freshwater snail</name>
    <dbReference type="NCBI Taxonomy" id="6526"/>
    <lineage>
        <taxon>Eukaryota</taxon>
        <taxon>Metazoa</taxon>
        <taxon>Spiralia</taxon>
        <taxon>Lophotrochozoa</taxon>
        <taxon>Mollusca</taxon>
        <taxon>Gastropoda</taxon>
        <taxon>Heterobranchia</taxon>
        <taxon>Euthyneura</taxon>
        <taxon>Panpulmonata</taxon>
        <taxon>Hygrophila</taxon>
        <taxon>Lymnaeoidea</taxon>
        <taxon>Planorbidae</taxon>
        <taxon>Biomphalaria</taxon>
    </lineage>
</organism>
<dbReference type="OrthoDB" id="10308002at2759"/>
<accession>A0A9W2YQY8</accession>
<dbReference type="AlphaFoldDB" id="A0A9W2YQY8"/>
<keyword evidence="1" id="KW-0812">Transmembrane</keyword>
<dbReference type="GeneID" id="106079796"/>
<evidence type="ECO:0000256" key="2">
    <source>
        <dbReference type="SAM" id="SignalP"/>
    </source>
</evidence>
<proteinExistence type="predicted"/>
<feature type="chain" id="PRO_5040761588" evidence="2">
    <location>
        <begin position="22"/>
        <end position="372"/>
    </location>
</feature>
<dbReference type="RefSeq" id="XP_055865040.1">
    <property type="nucleotide sequence ID" value="XM_056009065.1"/>
</dbReference>
<evidence type="ECO:0000313" key="4">
    <source>
        <dbReference type="RefSeq" id="XP_055865040.1"/>
    </source>
</evidence>
<gene>
    <name evidence="4" type="primary">LOC106079796</name>
</gene>
<keyword evidence="2" id="KW-0732">Signal</keyword>
<keyword evidence="1" id="KW-1133">Transmembrane helix</keyword>
<feature type="signal peptide" evidence="2">
    <location>
        <begin position="1"/>
        <end position="21"/>
    </location>
</feature>
<protein>
    <submittedName>
        <fullName evidence="4">Uncharacterized protein LOC106079796</fullName>
    </submittedName>
</protein>
<name>A0A9W2YQY8_BIOGL</name>